<sequence>MNKVFTDILQRPIIFNRNELSFAAAEPDAVACWVSSLSLLPLGDAAKALFEALIEINELECSETLRFDFLQILSPQFNHVLQHLESHFFNQGLIHSDRNDHIIELAFRLRTCLANGYIIIAKQSSAQLAQQKFSLFALNKKKNLKAAKTLSIYYAMHELTQLMYQQQMMYSKPATGQWLCIHWLFDLAQKGKVELENINQLQGLNRPLKNILRSYHQVILLHILNTNQIRHSEIQSLYECSFEWAKLIQLEYKESQSSKYVIYKTKDLPPAYNRKQYPEIFPNLFISTQPLLEHITATLHKSDDYLSTIEKQFLTPALKFHVQNILGSIGERRHERFESSGQLHICFGLHTAHFYLSKSKNFIDTLEHDIVLNETTDHFSIENIDKTLFSLPSRLSREAKKIYMTDILDMSVSGYRIKWPEEIPAHLKTGELILVKENIHGKWRGGVIRWIKQGSEKNLEMGLEILTKDILPCAVSLENQDQSHYLPALLVQSQHLDHAKLTLIIANYSIFQQQNTLKLQIGTEEFVLYLLKAQLITQSFIQFEFDLPDEAQKNTLKNVMIRHSRVN</sequence>
<protein>
    <submittedName>
        <fullName evidence="1">GTPase</fullName>
    </submittedName>
</protein>
<organism evidence="1">
    <name type="scientific">Acinetobacter soli</name>
    <dbReference type="NCBI Taxonomy" id="487316"/>
    <lineage>
        <taxon>Bacteria</taxon>
        <taxon>Pseudomonadati</taxon>
        <taxon>Pseudomonadota</taxon>
        <taxon>Gammaproteobacteria</taxon>
        <taxon>Moraxellales</taxon>
        <taxon>Moraxellaceae</taxon>
        <taxon>Acinetobacter</taxon>
    </lineage>
</organism>
<dbReference type="eggNOG" id="ENOG502Z85G">
    <property type="taxonomic scope" value="Bacteria"/>
</dbReference>
<dbReference type="EMBL" id="CP016896">
    <property type="protein sequence ID" value="APV35187.1"/>
    <property type="molecule type" value="Genomic_DNA"/>
</dbReference>
<gene>
    <name evidence="1" type="ORF">BEN76_03790</name>
</gene>
<proteinExistence type="predicted"/>
<dbReference type="Proteomes" id="UP000185674">
    <property type="component" value="Chromosome"/>
</dbReference>
<dbReference type="KEGG" id="asol:BEN76_03790"/>
<name>A0A1P8EG59_9GAMM</name>
<dbReference type="AlphaFoldDB" id="A0A1P8EG59"/>
<dbReference type="RefSeq" id="WP_076032296.1">
    <property type="nucleotide sequence ID" value="NZ_CP016896.1"/>
</dbReference>
<reference evidence="1" key="1">
    <citation type="submission" date="2016-08" db="EMBL/GenBank/DDBJ databases">
        <title>Complete genome sequence of Acinetobacter baylyi strain GFJ2.</title>
        <authorList>
            <person name="Tabata M."/>
            <person name="Kuboki S."/>
            <person name="Gibu N."/>
            <person name="Kinouchi Y."/>
            <person name="Vangnai A."/>
            <person name="Kasai D."/>
            <person name="Fukuda M."/>
        </authorList>
    </citation>
    <scope>NUCLEOTIDE SEQUENCE [LARGE SCALE GENOMIC DNA]</scope>
    <source>
        <strain evidence="1">GFJ2</strain>
    </source>
</reference>
<accession>A0A1P8EG59</accession>
<evidence type="ECO:0000313" key="1">
    <source>
        <dbReference type="EMBL" id="APV35187.1"/>
    </source>
</evidence>
<dbReference type="STRING" id="487316.BEN76_03790"/>